<reference evidence="1 2" key="1">
    <citation type="journal article" date="2018" name="Front. Plant Sci.">
        <title>Red Clover (Trifolium pratense) and Zigzag Clover (T. medium) - A Picture of Genomic Similarities and Differences.</title>
        <authorList>
            <person name="Dluhosova J."/>
            <person name="Istvanek J."/>
            <person name="Nedelnik J."/>
            <person name="Repkova J."/>
        </authorList>
    </citation>
    <scope>NUCLEOTIDE SEQUENCE [LARGE SCALE GENOMIC DNA]</scope>
    <source>
        <strain evidence="2">cv. 10/8</strain>
        <tissue evidence="1">Leaf</tissue>
    </source>
</reference>
<comment type="caution">
    <text evidence="1">The sequence shown here is derived from an EMBL/GenBank/DDBJ whole genome shotgun (WGS) entry which is preliminary data.</text>
</comment>
<dbReference type="AlphaFoldDB" id="A0A392UWP3"/>
<dbReference type="EMBL" id="LXQA010995926">
    <property type="protein sequence ID" value="MCI80454.1"/>
    <property type="molecule type" value="Genomic_DNA"/>
</dbReference>
<evidence type="ECO:0000313" key="1">
    <source>
        <dbReference type="EMBL" id="MCI80454.1"/>
    </source>
</evidence>
<evidence type="ECO:0000313" key="2">
    <source>
        <dbReference type="Proteomes" id="UP000265520"/>
    </source>
</evidence>
<keyword evidence="2" id="KW-1185">Reference proteome</keyword>
<name>A0A392UWP3_9FABA</name>
<feature type="non-terminal residue" evidence="1">
    <location>
        <position position="38"/>
    </location>
</feature>
<proteinExistence type="predicted"/>
<protein>
    <submittedName>
        <fullName evidence="1">Uncharacterized protein</fullName>
    </submittedName>
</protein>
<dbReference type="Proteomes" id="UP000265520">
    <property type="component" value="Unassembled WGS sequence"/>
</dbReference>
<organism evidence="1 2">
    <name type="scientific">Trifolium medium</name>
    <dbReference type="NCBI Taxonomy" id="97028"/>
    <lineage>
        <taxon>Eukaryota</taxon>
        <taxon>Viridiplantae</taxon>
        <taxon>Streptophyta</taxon>
        <taxon>Embryophyta</taxon>
        <taxon>Tracheophyta</taxon>
        <taxon>Spermatophyta</taxon>
        <taxon>Magnoliopsida</taxon>
        <taxon>eudicotyledons</taxon>
        <taxon>Gunneridae</taxon>
        <taxon>Pentapetalae</taxon>
        <taxon>rosids</taxon>
        <taxon>fabids</taxon>
        <taxon>Fabales</taxon>
        <taxon>Fabaceae</taxon>
        <taxon>Papilionoideae</taxon>
        <taxon>50 kb inversion clade</taxon>
        <taxon>NPAAA clade</taxon>
        <taxon>Hologalegina</taxon>
        <taxon>IRL clade</taxon>
        <taxon>Trifolieae</taxon>
        <taxon>Trifolium</taxon>
    </lineage>
</organism>
<accession>A0A392UWP3</accession>
<sequence>MVQRGVLSLRATVHGFCSLFGRVSFLSPFWFSPLSPAQ</sequence>